<keyword evidence="2" id="KW-0966">Cell projection</keyword>
<dbReference type="InterPro" id="IPR036679">
    <property type="entry name" value="FlgN-like_sf"/>
</dbReference>
<keyword evidence="2" id="KW-0282">Flagellum</keyword>
<proteinExistence type="predicted"/>
<evidence type="ECO:0000256" key="1">
    <source>
        <dbReference type="ARBA" id="ARBA00022795"/>
    </source>
</evidence>
<gene>
    <name evidence="2" type="ORF">H8B09_18780</name>
</gene>
<comment type="caution">
    <text evidence="2">The sequence shown here is derived from an EMBL/GenBank/DDBJ whole genome shotgun (WGS) entry which is preliminary data.</text>
</comment>
<name>A0ABR8N218_9BACL</name>
<dbReference type="RefSeq" id="WP_191205083.1">
    <property type="nucleotide sequence ID" value="NZ_JACXZA010000004.1"/>
</dbReference>
<dbReference type="Pfam" id="PF05130">
    <property type="entry name" value="FlgN"/>
    <property type="match status" value="1"/>
</dbReference>
<dbReference type="Proteomes" id="UP000609346">
    <property type="component" value="Unassembled WGS sequence"/>
</dbReference>
<dbReference type="InterPro" id="IPR007809">
    <property type="entry name" value="FlgN-like"/>
</dbReference>
<dbReference type="EMBL" id="JACXZA010000004">
    <property type="protein sequence ID" value="MBD3920819.1"/>
    <property type="molecule type" value="Genomic_DNA"/>
</dbReference>
<reference evidence="2 3" key="1">
    <citation type="submission" date="2020-09" db="EMBL/GenBank/DDBJ databases">
        <title>Paenibacillus sp. strain PR3 16S rRNA gene Genome sequencing and assembly.</title>
        <authorList>
            <person name="Kim J."/>
        </authorList>
    </citation>
    <scope>NUCLEOTIDE SEQUENCE [LARGE SCALE GENOMIC DNA]</scope>
    <source>
        <strain evidence="2 3">PR3</strain>
    </source>
</reference>
<evidence type="ECO:0000313" key="3">
    <source>
        <dbReference type="Proteomes" id="UP000609346"/>
    </source>
</evidence>
<dbReference type="Gene3D" id="1.20.58.300">
    <property type="entry name" value="FlgN-like"/>
    <property type="match status" value="1"/>
</dbReference>
<protein>
    <submittedName>
        <fullName evidence="2">Flagellar protein FlgN</fullName>
    </submittedName>
</protein>
<evidence type="ECO:0000313" key="2">
    <source>
        <dbReference type="EMBL" id="MBD3920819.1"/>
    </source>
</evidence>
<keyword evidence="3" id="KW-1185">Reference proteome</keyword>
<accession>A0ABR8N218</accession>
<dbReference type="SUPFAM" id="SSF140566">
    <property type="entry name" value="FlgN-like"/>
    <property type="match status" value="1"/>
</dbReference>
<sequence length="165" mass="19277">MSVQVILDILHKQSEVYEQLLELANQKTPVLVSNDVQQLNAILQQERKLVKRSEELEFSRMQHTNIFFANMRSHYRLGKLSDLIKAVTNADDKVALSRYHRILVDLLDELKRKNDQNQQLIEQSLSFLDFSIQLLTDDPNDEYTYKHPQSLAYGKSQGYGLDIKR</sequence>
<keyword evidence="2" id="KW-0969">Cilium</keyword>
<keyword evidence="1" id="KW-1005">Bacterial flagellum biogenesis</keyword>
<organism evidence="2 3">
    <name type="scientific">Paenibacillus terricola</name>
    <dbReference type="NCBI Taxonomy" id="2763503"/>
    <lineage>
        <taxon>Bacteria</taxon>
        <taxon>Bacillati</taxon>
        <taxon>Bacillota</taxon>
        <taxon>Bacilli</taxon>
        <taxon>Bacillales</taxon>
        <taxon>Paenibacillaceae</taxon>
        <taxon>Paenibacillus</taxon>
    </lineage>
</organism>